<dbReference type="OrthoDB" id="9768284at2"/>
<dbReference type="InterPro" id="IPR036527">
    <property type="entry name" value="SCP2_sterol-bd_dom_sf"/>
</dbReference>
<comment type="caution">
    <text evidence="2">The sequence shown here is derived from an EMBL/GenBank/DDBJ whole genome shotgun (WGS) entry which is preliminary data.</text>
</comment>
<dbReference type="GO" id="GO:0034069">
    <property type="term" value="F:aminoglycoside N-acetyltransferase activity"/>
    <property type="evidence" value="ECO:0007669"/>
    <property type="project" value="TreeGrafter"/>
</dbReference>
<dbReference type="AlphaFoldDB" id="A0A511B2I8"/>
<protein>
    <submittedName>
        <fullName evidence="2">Acetyltransferase</fullName>
    </submittedName>
</protein>
<dbReference type="PROSITE" id="PS51186">
    <property type="entry name" value="GNAT"/>
    <property type="match status" value="1"/>
</dbReference>
<gene>
    <name evidence="2" type="ORF">AKA01nite_16490</name>
</gene>
<dbReference type="InterPro" id="IPR016181">
    <property type="entry name" value="Acyl_CoA_acyltransferase"/>
</dbReference>
<dbReference type="InterPro" id="IPR041380">
    <property type="entry name" value="Acetyltransf_17"/>
</dbReference>
<organism evidence="2 3">
    <name type="scientific">Alkalibacterium kapii</name>
    <dbReference type="NCBI Taxonomy" id="426704"/>
    <lineage>
        <taxon>Bacteria</taxon>
        <taxon>Bacillati</taxon>
        <taxon>Bacillota</taxon>
        <taxon>Bacilli</taxon>
        <taxon>Lactobacillales</taxon>
        <taxon>Carnobacteriaceae</taxon>
        <taxon>Alkalibacterium</taxon>
    </lineage>
</organism>
<accession>A0A511B2I8</accession>
<dbReference type="Pfam" id="PF17668">
    <property type="entry name" value="Acetyltransf_17"/>
    <property type="match status" value="1"/>
</dbReference>
<name>A0A511B2I8_9LACT</name>
<feature type="domain" description="N-acetyltransferase" evidence="1">
    <location>
        <begin position="1"/>
        <end position="141"/>
    </location>
</feature>
<dbReference type="PANTHER" id="PTHR37817">
    <property type="entry name" value="N-ACETYLTRANSFERASE EIS"/>
    <property type="match status" value="1"/>
</dbReference>
<dbReference type="SUPFAM" id="SSF55729">
    <property type="entry name" value="Acyl-CoA N-acyltransferases (Nat)"/>
    <property type="match status" value="1"/>
</dbReference>
<dbReference type="Pfam" id="PF13530">
    <property type="entry name" value="SCP2_2"/>
    <property type="match status" value="1"/>
</dbReference>
<dbReference type="Gene3D" id="3.40.630.30">
    <property type="match status" value="2"/>
</dbReference>
<dbReference type="PANTHER" id="PTHR37817:SF1">
    <property type="entry name" value="N-ACETYLTRANSFERASE EIS"/>
    <property type="match status" value="1"/>
</dbReference>
<dbReference type="Proteomes" id="UP000321662">
    <property type="component" value="Unassembled WGS sequence"/>
</dbReference>
<dbReference type="Pfam" id="PF13527">
    <property type="entry name" value="Acetyltransf_9"/>
    <property type="match status" value="1"/>
</dbReference>
<dbReference type="InterPro" id="IPR025559">
    <property type="entry name" value="Eis_dom"/>
</dbReference>
<dbReference type="EMBL" id="BJUY01000026">
    <property type="protein sequence ID" value="GEK92027.1"/>
    <property type="molecule type" value="Genomic_DNA"/>
</dbReference>
<dbReference type="CDD" id="cd04301">
    <property type="entry name" value="NAT_SF"/>
    <property type="match status" value="1"/>
</dbReference>
<evidence type="ECO:0000313" key="2">
    <source>
        <dbReference type="EMBL" id="GEK92027.1"/>
    </source>
</evidence>
<dbReference type="RefSeq" id="WP_146924826.1">
    <property type="nucleotide sequence ID" value="NZ_BJUY01000026.1"/>
</dbReference>
<reference evidence="2 3" key="1">
    <citation type="submission" date="2019-07" db="EMBL/GenBank/DDBJ databases">
        <title>Whole genome shotgun sequence of Alkalibacterium kapii NBRC 103247.</title>
        <authorList>
            <person name="Hosoyama A."/>
            <person name="Uohara A."/>
            <person name="Ohji S."/>
            <person name="Ichikawa N."/>
        </authorList>
    </citation>
    <scope>NUCLEOTIDE SEQUENCE [LARGE SCALE GENOMIC DNA]</scope>
    <source>
        <strain evidence="2 3">NBRC 103247</strain>
    </source>
</reference>
<proteinExistence type="predicted"/>
<dbReference type="InterPro" id="IPR051554">
    <property type="entry name" value="Acetyltransferase_Eis"/>
</dbReference>
<sequence length="394" mass="46193">MKIKKLTKNQNQDLYDLNVYAFHLEDTKETKQWMDDCMVNGIAYGAFFKEKLKSSVIVFPFEVYYRGRILKMGGIGNVSSYPEVRGKGAIRQLMDQALKEMKDQGHVLSYLDPFSHRFYRKFGYEITFEQRLYEIMPEDFGSFKVPENRVERVDYEDQKEAIQSIYEKKMAQSIGPVRRTEWLWNKKFLPSDKKKVALYRDEKDRPKGYLIYEFTGDGQNTFHIHELMALSGNAERALWDFISTHSSSFEKFLYTARSDQRLTHLFEEASLKQSISSSMMARIVDMEKFLKQFPFKSVDQQDFWLEVSDDTAEWNNKVFKLSISGEEVSVSTEEKAEVGSHYLKADIQTWTQLFMQFKTAAELHFEGSLKGEEETAQAVQEILPKGTPELYDYF</sequence>
<evidence type="ECO:0000313" key="3">
    <source>
        <dbReference type="Proteomes" id="UP000321662"/>
    </source>
</evidence>
<evidence type="ECO:0000259" key="1">
    <source>
        <dbReference type="PROSITE" id="PS51186"/>
    </source>
</evidence>
<keyword evidence="2" id="KW-0808">Transferase</keyword>
<dbReference type="SUPFAM" id="SSF55718">
    <property type="entry name" value="SCP-like"/>
    <property type="match status" value="1"/>
</dbReference>
<dbReference type="InterPro" id="IPR000182">
    <property type="entry name" value="GNAT_dom"/>
</dbReference>
<keyword evidence="3" id="KW-1185">Reference proteome</keyword>
<dbReference type="Gene3D" id="3.30.1050.10">
    <property type="entry name" value="SCP2 sterol-binding domain"/>
    <property type="match status" value="1"/>
</dbReference>
<dbReference type="GO" id="GO:0030649">
    <property type="term" value="P:aminoglycoside antibiotic catabolic process"/>
    <property type="evidence" value="ECO:0007669"/>
    <property type="project" value="TreeGrafter"/>
</dbReference>